<keyword evidence="2" id="KW-1185">Reference proteome</keyword>
<dbReference type="Proteomes" id="UP000606786">
    <property type="component" value="Unassembled WGS sequence"/>
</dbReference>
<sequence length="128" mass="13417">MSYIALVNTCNAASALAEQTVKKPNYTPGKALKKAYKLLKRVFKPSSTSSATAAAATGKAINSGAEQSNVLALEAAPLRHKIVETVATTTSLNVSTLTTCSTLSAEEYENELNELAELEAASKLQIAV</sequence>
<name>A0A811V491_CERCA</name>
<proteinExistence type="predicted"/>
<accession>A0A811V491</accession>
<organism evidence="1 2">
    <name type="scientific">Ceratitis capitata</name>
    <name type="common">Mediterranean fruit fly</name>
    <name type="synonym">Tephritis capitata</name>
    <dbReference type="NCBI Taxonomy" id="7213"/>
    <lineage>
        <taxon>Eukaryota</taxon>
        <taxon>Metazoa</taxon>
        <taxon>Ecdysozoa</taxon>
        <taxon>Arthropoda</taxon>
        <taxon>Hexapoda</taxon>
        <taxon>Insecta</taxon>
        <taxon>Pterygota</taxon>
        <taxon>Neoptera</taxon>
        <taxon>Endopterygota</taxon>
        <taxon>Diptera</taxon>
        <taxon>Brachycera</taxon>
        <taxon>Muscomorpha</taxon>
        <taxon>Tephritoidea</taxon>
        <taxon>Tephritidae</taxon>
        <taxon>Ceratitis</taxon>
        <taxon>Ceratitis</taxon>
    </lineage>
</organism>
<reference evidence="1" key="1">
    <citation type="submission" date="2020-11" db="EMBL/GenBank/DDBJ databases">
        <authorList>
            <person name="Whitehead M."/>
        </authorList>
    </citation>
    <scope>NUCLEOTIDE SEQUENCE</scope>
    <source>
        <strain evidence="1">EGII</strain>
    </source>
</reference>
<evidence type="ECO:0000313" key="2">
    <source>
        <dbReference type="Proteomes" id="UP000606786"/>
    </source>
</evidence>
<dbReference type="AlphaFoldDB" id="A0A811V491"/>
<dbReference type="OrthoDB" id="8023244at2759"/>
<evidence type="ECO:0000313" key="1">
    <source>
        <dbReference type="EMBL" id="CAD7005734.1"/>
    </source>
</evidence>
<comment type="caution">
    <text evidence="1">The sequence shown here is derived from an EMBL/GenBank/DDBJ whole genome shotgun (WGS) entry which is preliminary data.</text>
</comment>
<gene>
    <name evidence="1" type="ORF">CCAP1982_LOCUS14085</name>
</gene>
<dbReference type="EMBL" id="CAJHJT010000034">
    <property type="protein sequence ID" value="CAD7005734.1"/>
    <property type="molecule type" value="Genomic_DNA"/>
</dbReference>
<protein>
    <submittedName>
        <fullName evidence="1">(Mediterranean fruit fly) hypothetical protein</fullName>
    </submittedName>
</protein>